<organism evidence="2 3">
    <name type="scientific">Heliophilum fasciatum</name>
    <dbReference type="NCBI Taxonomy" id="35700"/>
    <lineage>
        <taxon>Bacteria</taxon>
        <taxon>Bacillati</taxon>
        <taxon>Bacillota</taxon>
        <taxon>Clostridia</taxon>
        <taxon>Eubacteriales</taxon>
        <taxon>Heliobacteriaceae</taxon>
        <taxon>Heliophilum</taxon>
    </lineage>
</organism>
<dbReference type="Pfam" id="PF13730">
    <property type="entry name" value="HTH_36"/>
    <property type="match status" value="1"/>
</dbReference>
<dbReference type="EMBL" id="SLXT01000029">
    <property type="protein sequence ID" value="TCP61252.1"/>
    <property type="molecule type" value="Genomic_DNA"/>
</dbReference>
<dbReference type="Gene3D" id="1.10.10.10">
    <property type="entry name" value="Winged helix-like DNA-binding domain superfamily/Winged helix DNA-binding domain"/>
    <property type="match status" value="1"/>
</dbReference>
<dbReference type="AlphaFoldDB" id="A0A4R2RCW6"/>
<dbReference type="Proteomes" id="UP000294813">
    <property type="component" value="Unassembled WGS sequence"/>
</dbReference>
<keyword evidence="3" id="KW-1185">Reference proteome</keyword>
<reference evidence="2 3" key="1">
    <citation type="submission" date="2019-03" db="EMBL/GenBank/DDBJ databases">
        <title>Genomic Encyclopedia of Type Strains, Phase IV (KMG-IV): sequencing the most valuable type-strain genomes for metagenomic binning, comparative biology and taxonomic classification.</title>
        <authorList>
            <person name="Goeker M."/>
        </authorList>
    </citation>
    <scope>NUCLEOTIDE SEQUENCE [LARGE SCALE GENOMIC DNA]</scope>
    <source>
        <strain evidence="2 3">DSM 11170</strain>
    </source>
</reference>
<proteinExistence type="predicted"/>
<comment type="caution">
    <text evidence="2">The sequence shown here is derived from an EMBL/GenBank/DDBJ whole genome shotgun (WGS) entry which is preliminary data.</text>
</comment>
<accession>A0A4R2RCW6</accession>
<evidence type="ECO:0000313" key="3">
    <source>
        <dbReference type="Proteomes" id="UP000294813"/>
    </source>
</evidence>
<protein>
    <submittedName>
        <fullName evidence="2">Helix-turn-helix protein</fullName>
    </submittedName>
</protein>
<evidence type="ECO:0000313" key="2">
    <source>
        <dbReference type="EMBL" id="TCP61252.1"/>
    </source>
</evidence>
<sequence length="329" mass="37398">MENKMFSIEINHSFNVEQKTWDNQIYLKLYVSMFASGLVAALGAEQTVTLLAIASFMNERGECYPTQEQIAQRIGVTRKTAATYIRKLLKFRYHNYPLITREKQRVPSKSPNEYSIYTILPIAQIAIFNGKVEPAMSKTELTMSKTATMTMGNCLPTNYNQTNKNHNNKTSAGDVGTIPTDRGGTVGTRSNDHRAGDVGELSNQETVLRHPRDVIEYFCKCYRDCYTVNYNPNWSRDVGPVKNKLLAVYTSEQIRRIIDTVFAEYEIRWKKEKYPRPSIGQLVSWLSNEALAVAEEKQERPATIPEVKKHGGRSVEAILSLLGRRREAG</sequence>
<gene>
    <name evidence="2" type="ORF">EDD73_1295</name>
</gene>
<name>A0A4R2RCW6_9FIRM</name>
<dbReference type="InterPro" id="IPR036388">
    <property type="entry name" value="WH-like_DNA-bd_sf"/>
</dbReference>
<feature type="region of interest" description="Disordered" evidence="1">
    <location>
        <begin position="166"/>
        <end position="197"/>
    </location>
</feature>
<evidence type="ECO:0000256" key="1">
    <source>
        <dbReference type="SAM" id="MobiDB-lite"/>
    </source>
</evidence>
<dbReference type="OrthoDB" id="2080971at2"/>
<dbReference type="RefSeq" id="WP_131920420.1">
    <property type="nucleotide sequence ID" value="NZ_JAOQNU010000030.1"/>
</dbReference>